<feature type="compositionally biased region" description="Polar residues" evidence="1">
    <location>
        <begin position="316"/>
        <end position="329"/>
    </location>
</feature>
<keyword evidence="3" id="KW-1185">Reference proteome</keyword>
<feature type="compositionally biased region" description="Basic residues" evidence="1">
    <location>
        <begin position="1314"/>
        <end position="1328"/>
    </location>
</feature>
<feature type="compositionally biased region" description="Low complexity" evidence="1">
    <location>
        <begin position="208"/>
        <end position="225"/>
    </location>
</feature>
<feature type="region of interest" description="Disordered" evidence="1">
    <location>
        <begin position="1252"/>
        <end position="1393"/>
    </location>
</feature>
<proteinExistence type="predicted"/>
<accession>A0A9P6QWI2</accession>
<feature type="compositionally biased region" description="Polar residues" evidence="1">
    <location>
        <begin position="19"/>
        <end position="28"/>
    </location>
</feature>
<feature type="compositionally biased region" description="Low complexity" evidence="1">
    <location>
        <begin position="1035"/>
        <end position="1049"/>
    </location>
</feature>
<feature type="compositionally biased region" description="Gly residues" evidence="1">
    <location>
        <begin position="412"/>
        <end position="425"/>
    </location>
</feature>
<feature type="region of interest" description="Disordered" evidence="1">
    <location>
        <begin position="252"/>
        <end position="329"/>
    </location>
</feature>
<feature type="region of interest" description="Disordered" evidence="1">
    <location>
        <begin position="1161"/>
        <end position="1214"/>
    </location>
</feature>
<evidence type="ECO:0000313" key="2">
    <source>
        <dbReference type="EMBL" id="KAG0301232.1"/>
    </source>
</evidence>
<sequence>MPAATLSATSAPSAGATIIPTSPSTSAVYQHSQHSHHHQRYQSQQLYPVPQQQQQRLPHQQDQPQKKRSGFKRFSAPAPARKMEVLTIQQQEALLPAMPSTTGGHYPSALEGTGEVISVGRGRGSAVYDHNKPLPAIVAEGESDDDDVHTNKPAPNEPAVESSQGQSHVPPPAVVVLPTISLPAAPTPSPSASQPSSSTATVAEGGLQVPQQQQQKQQQQPTVAVVKKHQRRMSFLPSSLMTSNLAKFISGTSSTSNNNNSSQTATSPTAGSSTGGPTLTSSSNAAAAAGGGAHPVGGGQGHGQGGMGGGREGGATTTLNPTSLWSSRSTIGEGESFQADGIPQGRNLNTGSINTTTTATAAATNTALTIEQFKWSMICCCNEIKTRAAALPPPSSTSNKKAEKNKSRSSNGNGGNGGNNAGSGSGHLSSANNSHNTTAAIEQAAQDSRATLQALLLVMTSSSPVGMDKDRDGMDPSALATGVQGYRGSTATGTQAQNHSLLSLIGQSGGVGMPSTGAAPPMRSHSMHHLSRYSSHPALATTAPGAQPSGAPTTPLRNNRSQLGMTNSYAQATNAILNPLSLQELALLFAYLLSIAPEQWIPWHLYDFFVRPQGRSYKDLIEMLPTHSQRILKALLETVEALIDYATVTGLQQQRALLHQQQLQQHSGPAGKQPTLAHLRSRSEVDPGHSRNNGGYGVGGNPMMKSAGSSTLSLARALAILEPPFSAQELQQLQQQEQMKQQQQQASLNPAAHGGDTVHQEIALRDRKRRVILDSLSGLVFRPRAGESHRGGSSAGGLGSGVMGALIESPTDNGFLSPEEKGNGGKSKAMRRRSFLGAATASSGSSAAAAGGPSPAAVALQLQMSEREREAGHLAFENLVSAFEIQFVRPLPPVITGPETDAKAKTAVGGTEAGIESQDELPNVTLPQSLAAAGSVARIRSSAGTLAVGGQGVDRSSALPLTLQQHQQHQPHPRQARSLPTTVSAPTDLAAVRSLSLPPWRKKHHSALQLGQHPPVSPSIASAARQEWLPQYPFQSQSFSQQQQQQQQLPPSPLPPTTVASMAGSGSVPLNRVQSVSTNSIAESSSEVLLETLQEHQQQQNQHSAAVSLPSASASGSTVNLPAIVQSLAVTEDPVSLGALGAKAGSSAAVGSEKGPIALDAEDATVEVRPRGGPSPITANTDTPVPATLPRRSSRRSSTRKDRPMSLDNGVDAASMTSSKLMRTRTLSGTISSTWTAWKDHLLVLEEEEYVIEDSSESPSISSVTSSLSSYFTDSSYSGSEDEVEKEGGGGGDGNHDNEHDGVDVDDGRLKGADRRRKEKKQERRRRKEAQETVSPAGGGGGGGGGGERTRTNKSSGTFGDLRALAAAIAASQQRQQQQQQQQQHAGGRADVA</sequence>
<feature type="compositionally biased region" description="Gly residues" evidence="1">
    <location>
        <begin position="793"/>
        <end position="802"/>
    </location>
</feature>
<feature type="compositionally biased region" description="Gly residues" evidence="1">
    <location>
        <begin position="1337"/>
        <end position="1347"/>
    </location>
</feature>
<feature type="region of interest" description="Disordered" evidence="1">
    <location>
        <begin position="389"/>
        <end position="433"/>
    </location>
</feature>
<dbReference type="GO" id="GO:0016592">
    <property type="term" value="C:mediator complex"/>
    <property type="evidence" value="ECO:0007669"/>
    <property type="project" value="TreeGrafter"/>
</dbReference>
<protein>
    <submittedName>
        <fullName evidence="2">Uncharacterized protein</fullName>
    </submittedName>
</protein>
<feature type="region of interest" description="Disordered" evidence="1">
    <location>
        <begin position="680"/>
        <end position="702"/>
    </location>
</feature>
<evidence type="ECO:0000256" key="1">
    <source>
        <dbReference type="SAM" id="MobiDB-lite"/>
    </source>
</evidence>
<feature type="compositionally biased region" description="Low complexity" evidence="1">
    <location>
        <begin position="1364"/>
        <end position="1386"/>
    </location>
</feature>
<gene>
    <name evidence="2" type="ORF">BGZ97_002867</name>
</gene>
<comment type="caution">
    <text evidence="2">The sequence shown here is derived from an EMBL/GenBank/DDBJ whole genome shotgun (WGS) entry which is preliminary data.</text>
</comment>
<feature type="region of interest" description="Disordered" evidence="1">
    <location>
        <begin position="1"/>
        <end position="80"/>
    </location>
</feature>
<dbReference type="GO" id="GO:0045944">
    <property type="term" value="P:positive regulation of transcription by RNA polymerase II"/>
    <property type="evidence" value="ECO:0007669"/>
    <property type="project" value="TreeGrafter"/>
</dbReference>
<reference evidence="2" key="1">
    <citation type="journal article" date="2020" name="Fungal Divers.">
        <title>Resolving the Mortierellaceae phylogeny through synthesis of multi-gene phylogenetics and phylogenomics.</title>
        <authorList>
            <person name="Vandepol N."/>
            <person name="Liber J."/>
            <person name="Desiro A."/>
            <person name="Na H."/>
            <person name="Kennedy M."/>
            <person name="Barry K."/>
            <person name="Grigoriev I.V."/>
            <person name="Miller A.N."/>
            <person name="O'Donnell K."/>
            <person name="Stajich J.E."/>
            <person name="Bonito G."/>
        </authorList>
    </citation>
    <scope>NUCLEOTIDE SEQUENCE</scope>
    <source>
        <strain evidence="2">NVP60</strain>
    </source>
</reference>
<feature type="compositionally biased region" description="Gly residues" evidence="1">
    <location>
        <begin position="289"/>
        <end position="313"/>
    </location>
</feature>
<feature type="region of interest" description="Disordered" evidence="1">
    <location>
        <begin position="1035"/>
        <end position="1066"/>
    </location>
</feature>
<dbReference type="InterPro" id="IPR051647">
    <property type="entry name" value="Mediator_comp_sub12"/>
</dbReference>
<dbReference type="GO" id="GO:0003713">
    <property type="term" value="F:transcription coactivator activity"/>
    <property type="evidence" value="ECO:0007669"/>
    <property type="project" value="TreeGrafter"/>
</dbReference>
<feature type="compositionally biased region" description="Low complexity" evidence="1">
    <location>
        <begin position="178"/>
        <end position="201"/>
    </location>
</feature>
<feature type="compositionally biased region" description="Low complexity" evidence="1">
    <location>
        <begin position="252"/>
        <end position="288"/>
    </location>
</feature>
<dbReference type="Proteomes" id="UP000823405">
    <property type="component" value="Unassembled WGS sequence"/>
</dbReference>
<feature type="compositionally biased region" description="Basic and acidic residues" evidence="1">
    <location>
        <begin position="1294"/>
        <end position="1313"/>
    </location>
</feature>
<dbReference type="PANTHER" id="PTHR46007:SF8">
    <property type="entry name" value="C2H2-TYPE DOMAIN-CONTAINING PROTEIN"/>
    <property type="match status" value="1"/>
</dbReference>
<feature type="compositionally biased region" description="Low complexity" evidence="1">
    <location>
        <begin position="41"/>
        <end position="63"/>
    </location>
</feature>
<dbReference type="OrthoDB" id="2444943at2759"/>
<feature type="region of interest" description="Disordered" evidence="1">
    <location>
        <begin position="139"/>
        <end position="229"/>
    </location>
</feature>
<feature type="compositionally biased region" description="Low complexity" evidence="1">
    <location>
        <begin position="1257"/>
        <end position="1279"/>
    </location>
</feature>
<dbReference type="EMBL" id="JAAAIN010001655">
    <property type="protein sequence ID" value="KAG0301232.1"/>
    <property type="molecule type" value="Genomic_DNA"/>
</dbReference>
<feature type="compositionally biased region" description="Low complexity" evidence="1">
    <location>
        <begin position="1"/>
        <end position="17"/>
    </location>
</feature>
<feature type="compositionally biased region" description="Low complexity" evidence="1">
    <location>
        <begin position="729"/>
        <end position="745"/>
    </location>
</feature>
<evidence type="ECO:0000313" key="3">
    <source>
        <dbReference type="Proteomes" id="UP000823405"/>
    </source>
</evidence>
<feature type="region of interest" description="Disordered" evidence="1">
    <location>
        <begin position="784"/>
        <end position="829"/>
    </location>
</feature>
<name>A0A9P6QWI2_9FUNG</name>
<organism evidence="2 3">
    <name type="scientific">Linnemannia gamsii</name>
    <dbReference type="NCBI Taxonomy" id="64522"/>
    <lineage>
        <taxon>Eukaryota</taxon>
        <taxon>Fungi</taxon>
        <taxon>Fungi incertae sedis</taxon>
        <taxon>Mucoromycota</taxon>
        <taxon>Mortierellomycotina</taxon>
        <taxon>Mortierellomycetes</taxon>
        <taxon>Mortierellales</taxon>
        <taxon>Mortierellaceae</taxon>
        <taxon>Linnemannia</taxon>
    </lineage>
</organism>
<feature type="region of interest" description="Disordered" evidence="1">
    <location>
        <begin position="729"/>
        <end position="756"/>
    </location>
</feature>
<dbReference type="PANTHER" id="PTHR46007">
    <property type="entry name" value="MEDIATOR OF RNA POLYMERASE II TRANSCRIPTION SUBUNIT 12"/>
    <property type="match status" value="1"/>
</dbReference>